<gene>
    <name evidence="3" type="ORF">OTI717_LOCUS29261</name>
    <name evidence="1" type="ORF">RFH988_LOCUS13172</name>
    <name evidence="2" type="ORF">SEV965_LOCUS11337</name>
</gene>
<dbReference type="AlphaFoldDB" id="A0A814HMD9"/>
<dbReference type="EMBL" id="CAJOAX010007292">
    <property type="protein sequence ID" value="CAF4005656.1"/>
    <property type="molecule type" value="Genomic_DNA"/>
</dbReference>
<dbReference type="EMBL" id="CAJNOO010000572">
    <property type="protein sequence ID" value="CAF0981541.1"/>
    <property type="molecule type" value="Genomic_DNA"/>
</dbReference>
<accession>A0A814HMD9</accession>
<comment type="caution">
    <text evidence="2">The sequence shown here is derived from an EMBL/GenBank/DDBJ whole genome shotgun (WGS) entry which is preliminary data.</text>
</comment>
<protein>
    <submittedName>
        <fullName evidence="2">Uncharacterized protein</fullName>
    </submittedName>
</protein>
<evidence type="ECO:0000313" key="3">
    <source>
        <dbReference type="EMBL" id="CAF4005656.1"/>
    </source>
</evidence>
<sequence length="122" mass="13408">MPEKICLQYVDRDNAQCSLTLMLDFRSSGRGGGGGVLMIEDQTAPDQLQIETKFGLHMNLTTIIKYTCSMSDDCAWAFANELFGSKLAELDALSIQETFSNLLYTNVPNPTGVQCIGSTCQR</sequence>
<proteinExistence type="predicted"/>
<reference evidence="2" key="1">
    <citation type="submission" date="2021-02" db="EMBL/GenBank/DDBJ databases">
        <authorList>
            <person name="Nowell W R."/>
        </authorList>
    </citation>
    <scope>NUCLEOTIDE SEQUENCE</scope>
</reference>
<dbReference type="Proteomes" id="UP000663882">
    <property type="component" value="Unassembled WGS sequence"/>
</dbReference>
<evidence type="ECO:0000313" key="4">
    <source>
        <dbReference type="Proteomes" id="UP000663889"/>
    </source>
</evidence>
<dbReference type="EMBL" id="CAJNOU010000486">
    <property type="protein sequence ID" value="CAF1011859.1"/>
    <property type="molecule type" value="Genomic_DNA"/>
</dbReference>
<dbReference type="Proteomes" id="UP000663823">
    <property type="component" value="Unassembled WGS sequence"/>
</dbReference>
<name>A0A814HMD9_9BILA</name>
<organism evidence="2 4">
    <name type="scientific">Rotaria sordida</name>
    <dbReference type="NCBI Taxonomy" id="392033"/>
    <lineage>
        <taxon>Eukaryota</taxon>
        <taxon>Metazoa</taxon>
        <taxon>Spiralia</taxon>
        <taxon>Gnathifera</taxon>
        <taxon>Rotifera</taxon>
        <taxon>Eurotatoria</taxon>
        <taxon>Bdelloidea</taxon>
        <taxon>Philodinida</taxon>
        <taxon>Philodinidae</taxon>
        <taxon>Rotaria</taxon>
    </lineage>
</organism>
<evidence type="ECO:0000313" key="1">
    <source>
        <dbReference type="EMBL" id="CAF0981541.1"/>
    </source>
</evidence>
<dbReference type="Proteomes" id="UP000663889">
    <property type="component" value="Unassembled WGS sequence"/>
</dbReference>
<evidence type="ECO:0000313" key="2">
    <source>
        <dbReference type="EMBL" id="CAF1011859.1"/>
    </source>
</evidence>
<dbReference type="OrthoDB" id="10406867at2759"/>